<comment type="caution">
    <text evidence="8">The sequence shown here is derived from an EMBL/GenBank/DDBJ whole genome shotgun (WGS) entry which is preliminary data.</text>
</comment>
<keyword evidence="2 5" id="KW-0217">Developmental protein</keyword>
<evidence type="ECO:0000313" key="8">
    <source>
        <dbReference type="EMBL" id="PRQ42016.1"/>
    </source>
</evidence>
<evidence type="ECO:0000256" key="6">
    <source>
        <dbReference type="SAM" id="Coils"/>
    </source>
</evidence>
<dbReference type="Gramene" id="PRQ42016">
    <property type="protein sequence ID" value="PRQ42016"/>
    <property type="gene ID" value="RchiOBHm_Chr3g0453051"/>
</dbReference>
<keyword evidence="6" id="KW-0175">Coiled coil</keyword>
<feature type="compositionally biased region" description="Basic and acidic residues" evidence="7">
    <location>
        <begin position="398"/>
        <end position="413"/>
    </location>
</feature>
<accession>A0A2P6R6F5</accession>
<dbReference type="InterPro" id="IPR012474">
    <property type="entry name" value="Frigida"/>
</dbReference>
<dbReference type="PANTHER" id="PTHR31791:SF47">
    <property type="entry name" value="INACTIVE FRIGIDA-LIKE PROTEIN 2"/>
    <property type="match status" value="1"/>
</dbReference>
<dbReference type="OMA" id="NAKLICE"/>
<protein>
    <recommendedName>
        <fullName evidence="5">FRIGIDA-like protein</fullName>
    </recommendedName>
</protein>
<dbReference type="GO" id="GO:0030154">
    <property type="term" value="P:cell differentiation"/>
    <property type="evidence" value="ECO:0007669"/>
    <property type="project" value="UniProtKB-KW"/>
</dbReference>
<evidence type="ECO:0000256" key="2">
    <source>
        <dbReference type="ARBA" id="ARBA00022473"/>
    </source>
</evidence>
<reference evidence="8 9" key="1">
    <citation type="journal article" date="2018" name="Nat. Genet.">
        <title>The Rosa genome provides new insights in the design of modern roses.</title>
        <authorList>
            <person name="Bendahmane M."/>
        </authorList>
    </citation>
    <scope>NUCLEOTIDE SEQUENCE [LARGE SCALE GENOMIC DNA]</scope>
    <source>
        <strain evidence="9">cv. Old Blush</strain>
    </source>
</reference>
<evidence type="ECO:0000256" key="4">
    <source>
        <dbReference type="ARBA" id="ARBA00023089"/>
    </source>
</evidence>
<dbReference type="EMBL" id="PDCK01000041">
    <property type="protein sequence ID" value="PRQ42016.1"/>
    <property type="molecule type" value="Genomic_DNA"/>
</dbReference>
<evidence type="ECO:0000256" key="7">
    <source>
        <dbReference type="SAM" id="MobiDB-lite"/>
    </source>
</evidence>
<evidence type="ECO:0000256" key="3">
    <source>
        <dbReference type="ARBA" id="ARBA00022782"/>
    </source>
</evidence>
<keyword evidence="9" id="KW-1185">Reference proteome</keyword>
<proteinExistence type="inferred from homology"/>
<dbReference type="OrthoDB" id="343216at2759"/>
<feature type="coiled-coil region" evidence="6">
    <location>
        <begin position="281"/>
        <end position="333"/>
    </location>
</feature>
<dbReference type="AlphaFoldDB" id="A0A2P6R6F5"/>
<feature type="region of interest" description="Disordered" evidence="7">
    <location>
        <begin position="395"/>
        <end position="419"/>
    </location>
</feature>
<evidence type="ECO:0000256" key="5">
    <source>
        <dbReference type="RuleBase" id="RU364012"/>
    </source>
</evidence>
<feature type="coiled-coil region" evidence="6">
    <location>
        <begin position="60"/>
        <end position="137"/>
    </location>
</feature>
<evidence type="ECO:0000313" key="9">
    <source>
        <dbReference type="Proteomes" id="UP000238479"/>
    </source>
</evidence>
<evidence type="ECO:0000256" key="1">
    <source>
        <dbReference type="ARBA" id="ARBA00008956"/>
    </source>
</evidence>
<organism evidence="8 9">
    <name type="scientific">Rosa chinensis</name>
    <name type="common">China rose</name>
    <dbReference type="NCBI Taxonomy" id="74649"/>
    <lineage>
        <taxon>Eukaryota</taxon>
        <taxon>Viridiplantae</taxon>
        <taxon>Streptophyta</taxon>
        <taxon>Embryophyta</taxon>
        <taxon>Tracheophyta</taxon>
        <taxon>Spermatophyta</taxon>
        <taxon>Magnoliopsida</taxon>
        <taxon>eudicotyledons</taxon>
        <taxon>Gunneridae</taxon>
        <taxon>Pentapetalae</taxon>
        <taxon>rosids</taxon>
        <taxon>fabids</taxon>
        <taxon>Rosales</taxon>
        <taxon>Rosaceae</taxon>
        <taxon>Rosoideae</taxon>
        <taxon>Rosoideae incertae sedis</taxon>
        <taxon>Rosa</taxon>
    </lineage>
</organism>
<comment type="similarity">
    <text evidence="1 5">Belongs to the Frigida family.</text>
</comment>
<keyword evidence="3 5" id="KW-0221">Differentiation</keyword>
<keyword evidence="4 5" id="KW-0287">Flowering</keyword>
<dbReference type="Proteomes" id="UP000238479">
    <property type="component" value="Chromosome 3"/>
</dbReference>
<dbReference type="Pfam" id="PF07899">
    <property type="entry name" value="Frigida"/>
    <property type="match status" value="1"/>
</dbReference>
<sequence length="682" mass="79268">MEEVVLDLEEWELKQSNLEKAFENCHSLCKKVEEHFNSTRNSFQTQFRELNTREEEIGLREKQLQEKESYFESLKESKEEELDAIEEVIIEKRVQVEQVKTELECVSLLIKEKSQELDSQEKRFLEVEKLVRENERECDLIQNRIEEGTTNLRRIEKVIGEMDVKVKSFRLLEKSMEDWCHKLDLKKKELEGFSENLALKKELLNQTIRELHFIANRVKYCLNEVQRKERELELKETQVESKVEEFKLTETRVNERLNEVELKQKQFYLLEKSVQEEKQHLVVLLKNAEESEKHLDSLQKLVEEGEKDMDSLSHELEREVRELDQQVKDLGLKQTQFDFLLNKEQSEHAPGATNEAIPSSSNNVTNFIPSLANMEESESSLARNAETFLSSNVQPHATSEERNVPGFLEDNKSGNDSTQNELAASLLLVPDPAKLVLNNMQKSLARYLRNGDFEESIMSSNIFILKELMIVSPLVGSHLKADSTTLAAQWKEKMRGNTVNSEESLVFLLFIAMYGLVSMLNVDEIVKLLGLISQNEKALELCHAHGFAAKITDFILILIQKKHIIEAVRFICTFKLIDKLPPIPLLKEYVEDAKKCFEVLCRIRIALDEKVKAVDNLIGYLRAVHQCIKDYNLESEFPSTDIAMQLVRLEKLKENWRILAPSVGFNDKQKEQRKRKEPDNKT</sequence>
<name>A0A2P6R6F5_ROSCH</name>
<gene>
    <name evidence="8" type="ORF">RchiOBHm_Chr3g0453051</name>
</gene>
<dbReference type="GO" id="GO:0009908">
    <property type="term" value="P:flower development"/>
    <property type="evidence" value="ECO:0007669"/>
    <property type="project" value="UniProtKB-KW"/>
</dbReference>
<dbReference type="PANTHER" id="PTHR31791">
    <property type="entry name" value="FRIGIDA-LIKE PROTEIN 3-RELATED"/>
    <property type="match status" value="1"/>
</dbReference>